<keyword evidence="2" id="KW-1185">Reference proteome</keyword>
<evidence type="ECO:0000313" key="1">
    <source>
        <dbReference type="EMBL" id="KIK56372.1"/>
    </source>
</evidence>
<dbReference type="OrthoDB" id="19861at2759"/>
<protein>
    <submittedName>
        <fullName evidence="1">Unplaced genomic scaffold GYMLUscaffold_50, whole genome shotgun sequence</fullName>
    </submittedName>
</protein>
<accession>A0A0D0CE86</accession>
<proteinExistence type="predicted"/>
<organism evidence="1 2">
    <name type="scientific">Collybiopsis luxurians FD-317 M1</name>
    <dbReference type="NCBI Taxonomy" id="944289"/>
    <lineage>
        <taxon>Eukaryota</taxon>
        <taxon>Fungi</taxon>
        <taxon>Dikarya</taxon>
        <taxon>Basidiomycota</taxon>
        <taxon>Agaricomycotina</taxon>
        <taxon>Agaricomycetes</taxon>
        <taxon>Agaricomycetidae</taxon>
        <taxon>Agaricales</taxon>
        <taxon>Marasmiineae</taxon>
        <taxon>Omphalotaceae</taxon>
        <taxon>Collybiopsis</taxon>
        <taxon>Collybiopsis luxurians</taxon>
    </lineage>
</organism>
<name>A0A0D0CE86_9AGAR</name>
<evidence type="ECO:0000313" key="2">
    <source>
        <dbReference type="Proteomes" id="UP000053593"/>
    </source>
</evidence>
<dbReference type="HOGENOM" id="CLU_1563050_0_0_1"/>
<dbReference type="EMBL" id="KN834798">
    <property type="protein sequence ID" value="KIK56372.1"/>
    <property type="molecule type" value="Genomic_DNA"/>
</dbReference>
<gene>
    <name evidence="1" type="ORF">GYMLUDRAFT_247882</name>
</gene>
<dbReference type="AlphaFoldDB" id="A0A0D0CE86"/>
<dbReference type="Proteomes" id="UP000053593">
    <property type="component" value="Unassembled WGS sequence"/>
</dbReference>
<reference evidence="1 2" key="1">
    <citation type="submission" date="2014-04" db="EMBL/GenBank/DDBJ databases">
        <title>Evolutionary Origins and Diversification of the Mycorrhizal Mutualists.</title>
        <authorList>
            <consortium name="DOE Joint Genome Institute"/>
            <consortium name="Mycorrhizal Genomics Consortium"/>
            <person name="Kohler A."/>
            <person name="Kuo A."/>
            <person name="Nagy L.G."/>
            <person name="Floudas D."/>
            <person name="Copeland A."/>
            <person name="Barry K.W."/>
            <person name="Cichocki N."/>
            <person name="Veneault-Fourrey C."/>
            <person name="LaButti K."/>
            <person name="Lindquist E.A."/>
            <person name="Lipzen A."/>
            <person name="Lundell T."/>
            <person name="Morin E."/>
            <person name="Murat C."/>
            <person name="Riley R."/>
            <person name="Ohm R."/>
            <person name="Sun H."/>
            <person name="Tunlid A."/>
            <person name="Henrissat B."/>
            <person name="Grigoriev I.V."/>
            <person name="Hibbett D.S."/>
            <person name="Martin F."/>
        </authorList>
    </citation>
    <scope>NUCLEOTIDE SEQUENCE [LARGE SCALE GENOMIC DNA]</scope>
    <source>
        <strain evidence="1 2">FD-317 M1</strain>
    </source>
</reference>
<sequence>MPKAEETFKPIEYELPEFKQIEVTSSFPGLQLPKKIWTCTSGGLMPLMIRQEFHDGLTAILQWTKQSLHDEVLLWQNGQMYTAAFSECSDRRLRDVVHPNVWCLVDSNQGLWDVPPSVYMAGRFKIQAALPGKERMTWTIKSPKRVTYYVMREWPAEELIAGHIFETGGSA</sequence>